<dbReference type="SUPFAM" id="SSF56112">
    <property type="entry name" value="Protein kinase-like (PK-like)"/>
    <property type="match status" value="1"/>
</dbReference>
<feature type="compositionally biased region" description="Basic and acidic residues" evidence="4">
    <location>
        <begin position="667"/>
        <end position="680"/>
    </location>
</feature>
<feature type="compositionally biased region" description="Polar residues" evidence="4">
    <location>
        <begin position="313"/>
        <end position="366"/>
    </location>
</feature>
<evidence type="ECO:0000256" key="3">
    <source>
        <dbReference type="PROSITE-ProRule" id="PRU10141"/>
    </source>
</evidence>
<dbReference type="GO" id="GO:0004674">
    <property type="term" value="F:protein serine/threonine kinase activity"/>
    <property type="evidence" value="ECO:0007669"/>
    <property type="project" value="TreeGrafter"/>
</dbReference>
<dbReference type="CDD" id="cd14003">
    <property type="entry name" value="STKc_AMPK-like"/>
    <property type="match status" value="1"/>
</dbReference>
<evidence type="ECO:0000256" key="4">
    <source>
        <dbReference type="SAM" id="MobiDB-lite"/>
    </source>
</evidence>
<protein>
    <submittedName>
        <fullName evidence="6">Pkinase-domain-containing protein</fullName>
    </submittedName>
</protein>
<dbReference type="STRING" id="1353009.A0A1Y2J3P1"/>
<keyword evidence="6" id="KW-0418">Kinase</keyword>
<dbReference type="FunFam" id="1.10.510.10:FF:000571">
    <property type="entry name" value="Maternal embryonic leucine zipper kinase"/>
    <property type="match status" value="1"/>
</dbReference>
<dbReference type="GO" id="GO:0005524">
    <property type="term" value="F:ATP binding"/>
    <property type="evidence" value="ECO:0007669"/>
    <property type="project" value="UniProtKB-UniRule"/>
</dbReference>
<dbReference type="SMART" id="SM00220">
    <property type="entry name" value="S_TKc"/>
    <property type="match status" value="1"/>
</dbReference>
<feature type="compositionally biased region" description="Polar residues" evidence="4">
    <location>
        <begin position="861"/>
        <end position="875"/>
    </location>
</feature>
<keyword evidence="1 3" id="KW-0547">Nucleotide-binding</keyword>
<feature type="compositionally biased region" description="Polar residues" evidence="4">
    <location>
        <begin position="980"/>
        <end position="996"/>
    </location>
</feature>
<evidence type="ECO:0000259" key="5">
    <source>
        <dbReference type="PROSITE" id="PS50011"/>
    </source>
</evidence>
<accession>A0A1Y2J3P1</accession>
<name>A0A1Y2J3P1_TRAC3</name>
<feature type="region of interest" description="Disordered" evidence="4">
    <location>
        <begin position="530"/>
        <end position="1079"/>
    </location>
</feature>
<dbReference type="InterPro" id="IPR017441">
    <property type="entry name" value="Protein_kinase_ATP_BS"/>
</dbReference>
<dbReference type="GO" id="GO:0035556">
    <property type="term" value="P:intracellular signal transduction"/>
    <property type="evidence" value="ECO:0007669"/>
    <property type="project" value="TreeGrafter"/>
</dbReference>
<feature type="compositionally biased region" description="Low complexity" evidence="4">
    <location>
        <begin position="903"/>
        <end position="921"/>
    </location>
</feature>
<evidence type="ECO:0000256" key="2">
    <source>
        <dbReference type="ARBA" id="ARBA00022840"/>
    </source>
</evidence>
<feature type="region of interest" description="Disordered" evidence="4">
    <location>
        <begin position="1177"/>
        <end position="1287"/>
    </location>
</feature>
<keyword evidence="2 3" id="KW-0067">ATP-binding</keyword>
<dbReference type="Pfam" id="PF00069">
    <property type="entry name" value="Pkinase"/>
    <property type="match status" value="1"/>
</dbReference>
<dbReference type="PROSITE" id="PS50011">
    <property type="entry name" value="PROTEIN_KINASE_DOM"/>
    <property type="match status" value="1"/>
</dbReference>
<dbReference type="Gene3D" id="1.10.510.10">
    <property type="entry name" value="Transferase(Phosphotransferase) domain 1"/>
    <property type="match status" value="1"/>
</dbReference>
<keyword evidence="6" id="KW-0808">Transferase</keyword>
<reference evidence="6 7" key="1">
    <citation type="journal article" date="2015" name="Biotechnol. Biofuels">
        <title>Enhanced degradation of softwood versus hardwood by the white-rot fungus Pycnoporus coccineus.</title>
        <authorList>
            <person name="Couturier M."/>
            <person name="Navarro D."/>
            <person name="Chevret D."/>
            <person name="Henrissat B."/>
            <person name="Piumi F."/>
            <person name="Ruiz-Duenas F.J."/>
            <person name="Martinez A.T."/>
            <person name="Grigoriev I.V."/>
            <person name="Riley R."/>
            <person name="Lipzen A."/>
            <person name="Berrin J.G."/>
            <person name="Master E.R."/>
            <person name="Rosso M.N."/>
        </authorList>
    </citation>
    <scope>NUCLEOTIDE SEQUENCE [LARGE SCALE GENOMIC DNA]</scope>
    <source>
        <strain evidence="6 7">BRFM310</strain>
    </source>
</reference>
<dbReference type="Proteomes" id="UP000193067">
    <property type="component" value="Unassembled WGS sequence"/>
</dbReference>
<feature type="region of interest" description="Disordered" evidence="4">
    <location>
        <begin position="309"/>
        <end position="463"/>
    </location>
</feature>
<dbReference type="InterPro" id="IPR008271">
    <property type="entry name" value="Ser/Thr_kinase_AS"/>
</dbReference>
<feature type="compositionally biased region" description="Polar residues" evidence="4">
    <location>
        <begin position="1177"/>
        <end position="1190"/>
    </location>
</feature>
<feature type="compositionally biased region" description="Low complexity" evidence="4">
    <location>
        <begin position="1206"/>
        <end position="1217"/>
    </location>
</feature>
<dbReference type="PANTHER" id="PTHR24346:SF110">
    <property type="entry name" value="NON-SPECIFIC SERINE_THREONINE PROTEIN KINASE"/>
    <property type="match status" value="1"/>
</dbReference>
<evidence type="ECO:0000313" key="7">
    <source>
        <dbReference type="Proteomes" id="UP000193067"/>
    </source>
</evidence>
<sequence>MALNGHKPSGSVSQAQNHKAQLATAYNELGKELSSQKIRVVGNYTLGKVIGEGTYGKVRMGVHRLTGTRVAIKQIPKAMSAALTREIHHHRQLHHPHVTQLYEVIATETNIWLVTELCSGGELFDYLAEKGRLNEEETRVLFGQLCLAVAYVHGKGIVHRDLKLENVLLDERCRVKLGDFGFTREFEKGSLLETFCGTTGYAAPEMLMAKRYLGPEVDVWSLGIILYTLLTGTLPFDDDDERVMREKVIKGEYDDPEWLTDEARDLIANILQVDPTKRLTIPQILTHPWFTVGNKLAQRNSSQSILPIASRPASPTQLQTTTSLYPQPPSASSASDTTFHSASSEFYSSAPTTPDESGPDSLSSDPQALHRHASDATLKKLIGKQPVPNGGSKPSTVPEEADTSSPGPDTTPRRQSLPRTDSNPKVPPAYPTRTPARTKRRSVSSTLSEREPNSFEKSAVPLPPQDFSSLLHTPAPLIFSTPLERDLLNSMSNLGLDTGQIVHSVLNDACDATGALWWMLKRKAERKAAEEATKQVSEEPTAAEAPEEQERPPADTAVKEEKRPEARRDRSHSYSQRRIRADEGREDAKASSLGRHREPRMPIPPSLAPATSAPEVQLTPATPTAPVTKRPATPPRAGSPSNPLLSPSPSIAESLAKSHPSTPSGSVKEKEKDKEKDQGSKGRKNRAGSVSIMQRATTALEAAGLVRKKSAEAVREERERREREEKEREQQKEREREKKNGSSEEPRVSHGSGSSKLVKTPPMRAVKDTALSSTPPPSELNPPQSGQIGSPWIIAGKQSPPPDTGSPADTLTSLPQIPPRGSKVAAGHRNRASLLSTFQRWFREDPKGKRKEDPALAPALTHSNSLGSPGSSPVSQRRGTIKGRGRGKVAGGRGKTSTRAKRASVSSRRSSSVNSRRSSTSMQFAVVESPSYSASVSRQRSDPSRRSFGSHTPNSEREEFMSRPSSIHSFVNHPRHRKSPSASSAGSMYLGRTSSPLPKGHHRRGGSGGSTRVVRQIQMTPSRPPHLRSNSASSAHSRASSRPGSLYDLSETDSRRNSSPHKAALRRSLEETPRRAHAAATFVAHKRQTPFANPTGSGYLNSLGRSSWKKSWGLEPPGWQTRAAHPAIEVLAVYPAEMPAGIRDVFSGRQSLSMGDESDWVDEEDESPAYVGGLGQMPSSASSTISTFAQAESPMLQPAPRSVTPRSAASKRAAAAAMPSLSVGTTSSARTGRGKANRSPAGRSSPLPTENVFESNAEPRGGRRQLPTGRAGPAFRGIQEEDEGEEE</sequence>
<feature type="compositionally biased region" description="Polar residues" evidence="4">
    <location>
        <begin position="403"/>
        <end position="423"/>
    </location>
</feature>
<keyword evidence="7" id="KW-1185">Reference proteome</keyword>
<feature type="compositionally biased region" description="Low complexity" evidence="4">
    <location>
        <begin position="1028"/>
        <end position="1042"/>
    </location>
</feature>
<proteinExistence type="predicted"/>
<feature type="compositionally biased region" description="Basic and acidic residues" evidence="4">
    <location>
        <begin position="548"/>
        <end position="572"/>
    </location>
</feature>
<dbReference type="GO" id="GO:0005737">
    <property type="term" value="C:cytoplasm"/>
    <property type="evidence" value="ECO:0007669"/>
    <property type="project" value="TreeGrafter"/>
</dbReference>
<feature type="compositionally biased region" description="Basic and acidic residues" evidence="4">
    <location>
        <begin position="579"/>
        <end position="600"/>
    </location>
</feature>
<dbReference type="PROSITE" id="PS00107">
    <property type="entry name" value="PROTEIN_KINASE_ATP"/>
    <property type="match status" value="1"/>
</dbReference>
<organism evidence="6 7">
    <name type="scientific">Trametes coccinea (strain BRFM310)</name>
    <name type="common">Pycnoporus coccineus</name>
    <dbReference type="NCBI Taxonomy" id="1353009"/>
    <lineage>
        <taxon>Eukaryota</taxon>
        <taxon>Fungi</taxon>
        <taxon>Dikarya</taxon>
        <taxon>Basidiomycota</taxon>
        <taxon>Agaricomycotina</taxon>
        <taxon>Agaricomycetes</taxon>
        <taxon>Polyporales</taxon>
        <taxon>Polyporaceae</taxon>
        <taxon>Trametes</taxon>
    </lineage>
</organism>
<feature type="compositionally biased region" description="Basic and acidic residues" evidence="4">
    <location>
        <begin position="841"/>
        <end position="854"/>
    </location>
</feature>
<gene>
    <name evidence="6" type="ORF">PYCCODRAFT_1449113</name>
</gene>
<evidence type="ECO:0000313" key="6">
    <source>
        <dbReference type="EMBL" id="OSD07996.1"/>
    </source>
</evidence>
<dbReference type="PROSITE" id="PS00108">
    <property type="entry name" value="PROTEIN_KINASE_ST"/>
    <property type="match status" value="1"/>
</dbReference>
<feature type="binding site" evidence="3">
    <location>
        <position position="73"/>
    </location>
    <ligand>
        <name>ATP</name>
        <dbReference type="ChEBI" id="CHEBI:30616"/>
    </ligand>
</feature>
<evidence type="ECO:0000256" key="1">
    <source>
        <dbReference type="ARBA" id="ARBA00022741"/>
    </source>
</evidence>
<feature type="compositionally biased region" description="Basic and acidic residues" evidence="4">
    <location>
        <begin position="709"/>
        <end position="748"/>
    </location>
</feature>
<feature type="compositionally biased region" description="Low complexity" evidence="4">
    <location>
        <begin position="639"/>
        <end position="650"/>
    </location>
</feature>
<feature type="domain" description="Protein kinase" evidence="5">
    <location>
        <begin position="44"/>
        <end position="290"/>
    </location>
</feature>
<dbReference type="EMBL" id="KZ084087">
    <property type="protein sequence ID" value="OSD07996.1"/>
    <property type="molecule type" value="Genomic_DNA"/>
</dbReference>
<dbReference type="PANTHER" id="PTHR24346">
    <property type="entry name" value="MAP/MICROTUBULE AFFINITY-REGULATING KINASE"/>
    <property type="match status" value="1"/>
</dbReference>
<dbReference type="InterPro" id="IPR011009">
    <property type="entry name" value="Kinase-like_dom_sf"/>
</dbReference>
<dbReference type="InterPro" id="IPR000719">
    <property type="entry name" value="Prot_kinase_dom"/>
</dbReference>
<dbReference type="OrthoDB" id="504170at2759"/>